<dbReference type="InterPro" id="IPR000994">
    <property type="entry name" value="Pept_M24"/>
</dbReference>
<keyword evidence="5 6" id="KW-0378">Hydrolase</keyword>
<sequence>MDGTTRERIATRSADDIARIREAGLVVWEVLEALSAAAVAGTTTLELDRLAADRTRALGAEPAFLGYHGYPACLCASVNDEVIHGIPSKRVLRAGDVVGLDYGVVLRGWYADSARTVAVGQPPPEAARLLAATRNGLASAIAAARAGHRIGDIGAAVQRYVEERGYSVVRDFVGHGIGRRLHEPPQVPNYGRAGSGASLRVGMVLAIEPMVNAGGCEVETLDDGWTARTLDRSLSAHFEHTIAVTENGPEILTLPPGVEFRVE</sequence>
<feature type="binding site" evidence="6">
    <location>
        <position position="182"/>
    </location>
    <ligand>
        <name>substrate</name>
    </ligand>
</feature>
<dbReference type="Pfam" id="PF00557">
    <property type="entry name" value="Peptidase_M24"/>
    <property type="match status" value="1"/>
</dbReference>
<evidence type="ECO:0000256" key="1">
    <source>
        <dbReference type="ARBA" id="ARBA00002521"/>
    </source>
</evidence>
<dbReference type="GO" id="GO:0004177">
    <property type="term" value="F:aminopeptidase activity"/>
    <property type="evidence" value="ECO:0007669"/>
    <property type="project" value="UniProtKB-KW"/>
</dbReference>
<dbReference type="PRINTS" id="PR00599">
    <property type="entry name" value="MAPEPTIDASE"/>
</dbReference>
<comment type="cofactor">
    <cofactor evidence="6">
        <name>Co(2+)</name>
        <dbReference type="ChEBI" id="CHEBI:48828"/>
    </cofactor>
    <cofactor evidence="6">
        <name>Zn(2+)</name>
        <dbReference type="ChEBI" id="CHEBI:29105"/>
    </cofactor>
    <cofactor evidence="6">
        <name>Mn(2+)</name>
        <dbReference type="ChEBI" id="CHEBI:29035"/>
    </cofactor>
    <cofactor evidence="6">
        <name>Fe(2+)</name>
        <dbReference type="ChEBI" id="CHEBI:29033"/>
    </cofactor>
    <text evidence="6">Binds 2 divalent metal cations per subunit. Has a high-affinity and a low affinity metal-binding site. The true nature of the physiological cofactor is under debate. The enzyme is active with cobalt, zinc, manganese or divalent iron ions. Most likely, methionine aminopeptidases function as mononuclear Fe(2+)-metalloproteases under physiological conditions, and the catalytically relevant metal-binding site has been assigned to the histidine-containing high-affinity site.</text>
</comment>
<evidence type="ECO:0000256" key="4">
    <source>
        <dbReference type="ARBA" id="ARBA00022723"/>
    </source>
</evidence>
<keyword evidence="10" id="KW-1185">Reference proteome</keyword>
<dbReference type="EC" id="3.4.11.18" evidence="6 7"/>
<dbReference type="NCBIfam" id="TIGR00500">
    <property type="entry name" value="met_pdase_I"/>
    <property type="match status" value="1"/>
</dbReference>
<dbReference type="EMBL" id="AP025591">
    <property type="protein sequence ID" value="BDG06750.1"/>
    <property type="molecule type" value="Genomic_DNA"/>
</dbReference>
<dbReference type="CDD" id="cd01086">
    <property type="entry name" value="MetAP1"/>
    <property type="match status" value="1"/>
</dbReference>
<comment type="catalytic activity">
    <reaction evidence="6 7">
        <text>Release of N-terminal amino acids, preferentially methionine, from peptides and arylamides.</text>
        <dbReference type="EC" id="3.4.11.18"/>
    </reaction>
</comment>
<dbReference type="Gene3D" id="3.90.230.10">
    <property type="entry name" value="Creatinase/methionine aminopeptidase superfamily"/>
    <property type="match status" value="1"/>
</dbReference>
<feature type="binding site" evidence="6">
    <location>
        <position position="175"/>
    </location>
    <ligand>
        <name>a divalent metal cation</name>
        <dbReference type="ChEBI" id="CHEBI:60240"/>
        <label>2</label>
        <note>catalytic</note>
    </ligand>
</feature>
<protein>
    <recommendedName>
        <fullName evidence="6 7">Methionine aminopeptidase</fullName>
        <shortName evidence="6">MAP</shortName>
        <shortName evidence="6">MetAP</shortName>
        <ecNumber evidence="6 7">3.4.11.18</ecNumber>
    </recommendedName>
    <alternativeName>
        <fullName evidence="6">Peptidase M</fullName>
    </alternativeName>
</protein>
<evidence type="ECO:0000313" key="9">
    <source>
        <dbReference type="EMBL" id="BDG06750.1"/>
    </source>
</evidence>
<keyword evidence="4 6" id="KW-0479">Metal-binding</keyword>
<feature type="binding site" evidence="6">
    <location>
        <position position="239"/>
    </location>
    <ligand>
        <name>a divalent metal cation</name>
        <dbReference type="ChEBI" id="CHEBI:60240"/>
        <label>2</label>
        <note>catalytic</note>
    </ligand>
</feature>
<dbReference type="RefSeq" id="WP_248357226.1">
    <property type="nucleotide sequence ID" value="NZ_AP025591.1"/>
</dbReference>
<comment type="similarity">
    <text evidence="6">Belongs to the peptidase M24A family. Methionine aminopeptidase type 1 subfamily.</text>
</comment>
<evidence type="ECO:0000256" key="3">
    <source>
        <dbReference type="ARBA" id="ARBA00022670"/>
    </source>
</evidence>
<dbReference type="SUPFAM" id="SSF55920">
    <property type="entry name" value="Creatinase/aminopeptidase"/>
    <property type="match status" value="1"/>
</dbReference>
<comment type="subunit">
    <text evidence="6">Monomer.</text>
</comment>
<feature type="binding site" evidence="6">
    <location>
        <position position="101"/>
    </location>
    <ligand>
        <name>a divalent metal cation</name>
        <dbReference type="ChEBI" id="CHEBI:60240"/>
        <label>1</label>
    </ligand>
</feature>
<feature type="domain" description="Peptidase M24" evidence="8">
    <location>
        <begin position="19"/>
        <end position="246"/>
    </location>
</feature>
<feature type="binding site" evidence="6">
    <location>
        <position position="112"/>
    </location>
    <ligand>
        <name>a divalent metal cation</name>
        <dbReference type="ChEBI" id="CHEBI:60240"/>
        <label>1</label>
    </ligand>
</feature>
<accession>A0ABM7X4K3</accession>
<evidence type="ECO:0000259" key="8">
    <source>
        <dbReference type="Pfam" id="PF00557"/>
    </source>
</evidence>
<evidence type="ECO:0000256" key="2">
    <source>
        <dbReference type="ARBA" id="ARBA00022438"/>
    </source>
</evidence>
<feature type="binding site" evidence="6">
    <location>
        <position position="239"/>
    </location>
    <ligand>
        <name>a divalent metal cation</name>
        <dbReference type="ChEBI" id="CHEBI:60240"/>
        <label>1</label>
    </ligand>
</feature>
<evidence type="ECO:0000256" key="7">
    <source>
        <dbReference type="RuleBase" id="RU003653"/>
    </source>
</evidence>
<dbReference type="InterPro" id="IPR001714">
    <property type="entry name" value="Pept_M24_MAP"/>
</dbReference>
<organism evidence="9 10">
    <name type="scientific">Anaeromyxobacter oryzae</name>
    <dbReference type="NCBI Taxonomy" id="2918170"/>
    <lineage>
        <taxon>Bacteria</taxon>
        <taxon>Pseudomonadati</taxon>
        <taxon>Myxococcota</taxon>
        <taxon>Myxococcia</taxon>
        <taxon>Myxococcales</taxon>
        <taxon>Cystobacterineae</taxon>
        <taxon>Anaeromyxobacteraceae</taxon>
        <taxon>Anaeromyxobacter</taxon>
    </lineage>
</organism>
<gene>
    <name evidence="9" type="primary">map_2</name>
    <name evidence="6" type="synonym">map</name>
    <name evidence="9" type="ORF">AMOR_57460</name>
</gene>
<feature type="binding site" evidence="6">
    <location>
        <position position="112"/>
    </location>
    <ligand>
        <name>a divalent metal cation</name>
        <dbReference type="ChEBI" id="CHEBI:60240"/>
        <label>2</label>
        <note>catalytic</note>
    </ligand>
</feature>
<evidence type="ECO:0000256" key="5">
    <source>
        <dbReference type="ARBA" id="ARBA00022801"/>
    </source>
</evidence>
<evidence type="ECO:0000256" key="6">
    <source>
        <dbReference type="HAMAP-Rule" id="MF_01974"/>
    </source>
</evidence>
<evidence type="ECO:0000313" key="10">
    <source>
        <dbReference type="Proteomes" id="UP001162891"/>
    </source>
</evidence>
<proteinExistence type="inferred from homology"/>
<feature type="binding site" evidence="6">
    <location>
        <position position="84"/>
    </location>
    <ligand>
        <name>substrate</name>
    </ligand>
</feature>
<dbReference type="Proteomes" id="UP001162891">
    <property type="component" value="Chromosome"/>
</dbReference>
<comment type="function">
    <text evidence="1 6">Removes the N-terminal methionine from nascent proteins. The N-terminal methionine is often cleaved when the second residue in the primary sequence is small and uncharged (Met-Ala-, Cys, Gly, Pro, Ser, Thr, or Val). Requires deformylation of the N(alpha)-formylated initiator methionine before it can be hydrolyzed.</text>
</comment>
<dbReference type="PANTHER" id="PTHR43330">
    <property type="entry name" value="METHIONINE AMINOPEPTIDASE"/>
    <property type="match status" value="1"/>
</dbReference>
<reference evidence="10" key="1">
    <citation type="journal article" date="2022" name="Int. J. Syst. Evol. Microbiol.">
        <title>Anaeromyxobacter oryzae sp. nov., Anaeromyxobacter diazotrophicus sp. nov. and Anaeromyxobacter paludicola sp. nov., isolated from paddy soils.</title>
        <authorList>
            <person name="Itoh H."/>
            <person name="Xu Z."/>
            <person name="Mise K."/>
            <person name="Masuda Y."/>
            <person name="Ushijima N."/>
            <person name="Hayakawa C."/>
            <person name="Shiratori Y."/>
            <person name="Senoo K."/>
        </authorList>
    </citation>
    <scope>NUCLEOTIDE SEQUENCE [LARGE SCALE GENOMIC DNA]</scope>
    <source>
        <strain evidence="10">Red232</strain>
    </source>
</reference>
<name>A0ABM7X4K3_9BACT</name>
<feature type="binding site" evidence="6">
    <location>
        <position position="208"/>
    </location>
    <ligand>
        <name>a divalent metal cation</name>
        <dbReference type="ChEBI" id="CHEBI:60240"/>
        <label>2</label>
        <note>catalytic</note>
    </ligand>
</feature>
<dbReference type="HAMAP" id="MF_01974">
    <property type="entry name" value="MetAP_1"/>
    <property type="match status" value="1"/>
</dbReference>
<dbReference type="InterPro" id="IPR002467">
    <property type="entry name" value="Pept_M24A_MAP1"/>
</dbReference>
<dbReference type="PANTHER" id="PTHR43330:SF27">
    <property type="entry name" value="METHIONINE AMINOPEPTIDASE"/>
    <property type="match status" value="1"/>
</dbReference>
<keyword evidence="3 6" id="KW-0645">Protease</keyword>
<dbReference type="PROSITE" id="PS00680">
    <property type="entry name" value="MAP_1"/>
    <property type="match status" value="1"/>
</dbReference>
<dbReference type="InterPro" id="IPR036005">
    <property type="entry name" value="Creatinase/aminopeptidase-like"/>
</dbReference>
<keyword evidence="2 6" id="KW-0031">Aminopeptidase</keyword>